<feature type="transmembrane region" description="Helical" evidence="7">
    <location>
        <begin position="204"/>
        <end position="226"/>
    </location>
</feature>
<feature type="compositionally biased region" description="Basic and acidic residues" evidence="6">
    <location>
        <begin position="27"/>
        <end position="40"/>
    </location>
</feature>
<sequence length="284" mass="30013">MVDSAGSSDPPEEQPLQQLQPNDGAGDDGRRRSDRDDDDRTAGDVVAMAWCDDRLPATAANVAAAIVGVALAWSLLYVNVSPELMAVPGGSLSSIFMLYVTGAVAGRLINRIVGLPPRFGMLLAGIALQNAGLYTVTGWCSQLVSFIREVSLAVTLINGGLELDAIQLRRLSGVVAKLTLLPCIAEAATSAIAAYLILPDFSWQWSLALGFTLSAVSPAILVPGLFQLKRLGYGEVKGVNTLLIAASSLDNIVSISAFRIVIGNIFMTGKFTMIDTKHKINGIL</sequence>
<evidence type="ECO:0000256" key="2">
    <source>
        <dbReference type="ARBA" id="ARBA00007367"/>
    </source>
</evidence>
<evidence type="ECO:0000256" key="6">
    <source>
        <dbReference type="SAM" id="MobiDB-lite"/>
    </source>
</evidence>
<feature type="domain" description="Cation/H+ exchanger transmembrane" evidence="8">
    <location>
        <begin position="105"/>
        <end position="269"/>
    </location>
</feature>
<evidence type="ECO:0000313" key="10">
    <source>
        <dbReference type="Proteomes" id="UP000475862"/>
    </source>
</evidence>
<name>A0A6G0TGU8_APHGL</name>
<proteinExistence type="inferred from homology"/>
<keyword evidence="4 7" id="KW-1133">Transmembrane helix</keyword>
<dbReference type="PANTHER" id="PTHR31102">
    <property type="match status" value="1"/>
</dbReference>
<evidence type="ECO:0000256" key="1">
    <source>
        <dbReference type="ARBA" id="ARBA00004141"/>
    </source>
</evidence>
<feature type="compositionally biased region" description="Low complexity" evidence="6">
    <location>
        <begin position="14"/>
        <end position="24"/>
    </location>
</feature>
<accession>A0A6G0TGU8</accession>
<dbReference type="EMBL" id="VYZN01000038">
    <property type="protein sequence ID" value="KAE9532573.1"/>
    <property type="molecule type" value="Genomic_DNA"/>
</dbReference>
<keyword evidence="10" id="KW-1185">Reference proteome</keyword>
<keyword evidence="3 7" id="KW-0812">Transmembrane</keyword>
<dbReference type="GO" id="GO:0016020">
    <property type="term" value="C:membrane"/>
    <property type="evidence" value="ECO:0007669"/>
    <property type="project" value="UniProtKB-SubCell"/>
</dbReference>
<keyword evidence="5 7" id="KW-0472">Membrane</keyword>
<dbReference type="InterPro" id="IPR006153">
    <property type="entry name" value="Cation/H_exchanger_TM"/>
</dbReference>
<reference evidence="9 10" key="1">
    <citation type="submission" date="2019-08" db="EMBL/GenBank/DDBJ databases">
        <title>The genome of the soybean aphid Biotype 1, its phylome, world population structure and adaptation to the North American continent.</title>
        <authorList>
            <person name="Giordano R."/>
            <person name="Donthu R.K."/>
            <person name="Hernandez A.G."/>
            <person name="Wright C.L."/>
            <person name="Zimin A.V."/>
        </authorList>
    </citation>
    <scope>NUCLEOTIDE SEQUENCE [LARGE SCALE GENOMIC DNA]</scope>
    <source>
        <tissue evidence="9">Whole aphids</tissue>
    </source>
</reference>
<evidence type="ECO:0000259" key="8">
    <source>
        <dbReference type="Pfam" id="PF00999"/>
    </source>
</evidence>
<evidence type="ECO:0000256" key="3">
    <source>
        <dbReference type="ARBA" id="ARBA00022692"/>
    </source>
</evidence>
<dbReference type="Pfam" id="PF00999">
    <property type="entry name" value="Na_H_Exchanger"/>
    <property type="match status" value="1"/>
</dbReference>
<dbReference type="OrthoDB" id="6640014at2759"/>
<gene>
    <name evidence="9" type="ORF">AGLY_009654</name>
</gene>
<evidence type="ECO:0000256" key="7">
    <source>
        <dbReference type="SAM" id="Phobius"/>
    </source>
</evidence>
<comment type="caution">
    <text evidence="9">The sequence shown here is derived from an EMBL/GenBank/DDBJ whole genome shotgun (WGS) entry which is preliminary data.</text>
</comment>
<feature type="transmembrane region" description="Helical" evidence="7">
    <location>
        <begin position="58"/>
        <end position="78"/>
    </location>
</feature>
<dbReference type="GO" id="GO:1902600">
    <property type="term" value="P:proton transmembrane transport"/>
    <property type="evidence" value="ECO:0007669"/>
    <property type="project" value="InterPro"/>
</dbReference>
<dbReference type="PANTHER" id="PTHR31102:SF1">
    <property type="entry name" value="CATION_H+ EXCHANGER DOMAIN-CONTAINING PROTEIN"/>
    <property type="match status" value="1"/>
</dbReference>
<protein>
    <recommendedName>
        <fullName evidence="8">Cation/H+ exchanger transmembrane domain-containing protein</fullName>
    </recommendedName>
</protein>
<dbReference type="GO" id="GO:0015297">
    <property type="term" value="F:antiporter activity"/>
    <property type="evidence" value="ECO:0007669"/>
    <property type="project" value="InterPro"/>
</dbReference>
<comment type="subcellular location">
    <subcellularLocation>
        <location evidence="1">Membrane</location>
        <topology evidence="1">Multi-pass membrane protein</topology>
    </subcellularLocation>
</comment>
<evidence type="ECO:0000313" key="9">
    <source>
        <dbReference type="EMBL" id="KAE9532573.1"/>
    </source>
</evidence>
<evidence type="ECO:0000256" key="5">
    <source>
        <dbReference type="ARBA" id="ARBA00023136"/>
    </source>
</evidence>
<organism evidence="9 10">
    <name type="scientific">Aphis glycines</name>
    <name type="common">Soybean aphid</name>
    <dbReference type="NCBI Taxonomy" id="307491"/>
    <lineage>
        <taxon>Eukaryota</taxon>
        <taxon>Metazoa</taxon>
        <taxon>Ecdysozoa</taxon>
        <taxon>Arthropoda</taxon>
        <taxon>Hexapoda</taxon>
        <taxon>Insecta</taxon>
        <taxon>Pterygota</taxon>
        <taxon>Neoptera</taxon>
        <taxon>Paraneoptera</taxon>
        <taxon>Hemiptera</taxon>
        <taxon>Sternorrhyncha</taxon>
        <taxon>Aphidomorpha</taxon>
        <taxon>Aphidoidea</taxon>
        <taxon>Aphididae</taxon>
        <taxon>Aphidini</taxon>
        <taxon>Aphis</taxon>
        <taxon>Aphis</taxon>
    </lineage>
</organism>
<feature type="transmembrane region" description="Helical" evidence="7">
    <location>
        <begin position="178"/>
        <end position="198"/>
    </location>
</feature>
<dbReference type="InterPro" id="IPR051843">
    <property type="entry name" value="CPA1_transporter"/>
</dbReference>
<feature type="region of interest" description="Disordered" evidence="6">
    <location>
        <begin position="1"/>
        <end position="40"/>
    </location>
</feature>
<feature type="transmembrane region" description="Helical" evidence="7">
    <location>
        <begin position="238"/>
        <end position="262"/>
    </location>
</feature>
<evidence type="ECO:0000256" key="4">
    <source>
        <dbReference type="ARBA" id="ARBA00022989"/>
    </source>
</evidence>
<comment type="similarity">
    <text evidence="2">Belongs to the monovalent cation:proton antiporter 1 (CPA1) transporter (TC 2.A.36) family.</text>
</comment>
<feature type="transmembrane region" description="Helical" evidence="7">
    <location>
        <begin position="90"/>
        <end position="109"/>
    </location>
</feature>
<dbReference type="Proteomes" id="UP000475862">
    <property type="component" value="Unassembled WGS sequence"/>
</dbReference>
<dbReference type="AlphaFoldDB" id="A0A6G0TGU8"/>